<dbReference type="CDD" id="cd00024">
    <property type="entry name" value="CD_CSD"/>
    <property type="match status" value="1"/>
</dbReference>
<evidence type="ECO:0000313" key="5">
    <source>
        <dbReference type="EMBL" id="KAG9442119.1"/>
    </source>
</evidence>
<dbReference type="SUPFAM" id="SSF48403">
    <property type="entry name" value="Ankyrin repeat"/>
    <property type="match status" value="1"/>
</dbReference>
<dbReference type="InterPro" id="IPR023780">
    <property type="entry name" value="Chromo_domain"/>
</dbReference>
<dbReference type="EMBL" id="JAINDJ010000007">
    <property type="protein sequence ID" value="KAG9442119.1"/>
    <property type="molecule type" value="Genomic_DNA"/>
</dbReference>
<dbReference type="PANTHER" id="PTHR24189:SF50">
    <property type="entry name" value="ANKYRIN REPEAT AND SOCS BOX PROTEIN 2"/>
    <property type="match status" value="1"/>
</dbReference>
<dbReference type="InterPro" id="IPR050745">
    <property type="entry name" value="Multifunctional_regulatory"/>
</dbReference>
<evidence type="ECO:0000256" key="2">
    <source>
        <dbReference type="ARBA" id="ARBA00023043"/>
    </source>
</evidence>
<dbReference type="PROSITE" id="PS50088">
    <property type="entry name" value="ANK_REPEAT"/>
    <property type="match status" value="2"/>
</dbReference>
<dbReference type="Gene3D" id="1.25.40.20">
    <property type="entry name" value="Ankyrin repeat-containing domain"/>
    <property type="match status" value="1"/>
</dbReference>
<dbReference type="Gene3D" id="2.40.50.40">
    <property type="match status" value="3"/>
</dbReference>
<dbReference type="InterPro" id="IPR002110">
    <property type="entry name" value="Ankyrin_rpt"/>
</dbReference>
<keyword evidence="1" id="KW-0677">Repeat</keyword>
<gene>
    <name evidence="5" type="ORF">H6P81_017973</name>
</gene>
<name>A0AAV7E1J1_ARIFI</name>
<protein>
    <recommendedName>
        <fullName evidence="4">Chromo domain-containing protein</fullName>
    </recommendedName>
</protein>
<dbReference type="PROSITE" id="PS50013">
    <property type="entry name" value="CHROMO_2"/>
    <property type="match status" value="1"/>
</dbReference>
<comment type="caution">
    <text evidence="5">The sequence shown here is derived from an EMBL/GenBank/DDBJ whole genome shotgun (WGS) entry which is preliminary data.</text>
</comment>
<reference evidence="5 6" key="1">
    <citation type="submission" date="2021-07" db="EMBL/GenBank/DDBJ databases">
        <title>The Aristolochia fimbriata genome: insights into angiosperm evolution, floral development and chemical biosynthesis.</title>
        <authorList>
            <person name="Jiao Y."/>
        </authorList>
    </citation>
    <scope>NUCLEOTIDE SEQUENCE [LARGE SCALE GENOMIC DNA]</scope>
    <source>
        <strain evidence="5">IBCAS-2021</strain>
        <tissue evidence="5">Leaf</tissue>
    </source>
</reference>
<dbReference type="SUPFAM" id="SSF54160">
    <property type="entry name" value="Chromo domain-like"/>
    <property type="match status" value="2"/>
</dbReference>
<dbReference type="InterPro" id="IPR000953">
    <property type="entry name" value="Chromo/chromo_shadow_dom"/>
</dbReference>
<dbReference type="Pfam" id="PF00385">
    <property type="entry name" value="Chromo"/>
    <property type="match status" value="1"/>
</dbReference>
<keyword evidence="6" id="KW-1185">Reference proteome</keyword>
<dbReference type="Proteomes" id="UP000825729">
    <property type="component" value="Unassembled WGS sequence"/>
</dbReference>
<feature type="repeat" description="ANK" evidence="3">
    <location>
        <begin position="196"/>
        <end position="228"/>
    </location>
</feature>
<dbReference type="SMART" id="SM00298">
    <property type="entry name" value="CHROMO"/>
    <property type="match status" value="3"/>
</dbReference>
<dbReference type="PANTHER" id="PTHR24189">
    <property type="entry name" value="MYOTROPHIN"/>
    <property type="match status" value="1"/>
</dbReference>
<dbReference type="InterPro" id="IPR036770">
    <property type="entry name" value="Ankyrin_rpt-contain_sf"/>
</dbReference>
<proteinExistence type="predicted"/>
<feature type="repeat" description="ANK" evidence="3">
    <location>
        <begin position="163"/>
        <end position="195"/>
    </location>
</feature>
<feature type="domain" description="Chromo" evidence="4">
    <location>
        <begin position="323"/>
        <end position="358"/>
    </location>
</feature>
<keyword evidence="2 3" id="KW-0040">ANK repeat</keyword>
<dbReference type="AlphaFoldDB" id="A0AAV7E1J1"/>
<accession>A0AAV7E1J1</accession>
<dbReference type="Pfam" id="PF12796">
    <property type="entry name" value="Ank_2"/>
    <property type="match status" value="1"/>
</dbReference>
<organism evidence="5 6">
    <name type="scientific">Aristolochia fimbriata</name>
    <name type="common">White veined hardy Dutchman's pipe vine</name>
    <dbReference type="NCBI Taxonomy" id="158543"/>
    <lineage>
        <taxon>Eukaryota</taxon>
        <taxon>Viridiplantae</taxon>
        <taxon>Streptophyta</taxon>
        <taxon>Embryophyta</taxon>
        <taxon>Tracheophyta</taxon>
        <taxon>Spermatophyta</taxon>
        <taxon>Magnoliopsida</taxon>
        <taxon>Magnoliidae</taxon>
        <taxon>Piperales</taxon>
        <taxon>Aristolochiaceae</taxon>
        <taxon>Aristolochia</taxon>
    </lineage>
</organism>
<sequence length="384" mass="41696">MDALLVNPSLSRLKLNPRPQSYSSPARHASLHLNLPTSSSSSSSSPTTALLAFASQNDALQQIPTPSESDDSYGEVKRIIDSRTVPRDEYDGRGGRPQIMEYLIEWKDGHTPSWVPASNVAADVVAEYETPWWTAAKKADAQALASLLSDADVRRDVDSVDSDGRTALHFVAGLGSEESLRALAEAGADLDARDPQGLTALHMAAGYVRPGAVRALLELGAEAEVADGRGRTAADLAREILRATPRGNPMQFARRLGLEAVVRELEAAEYEWAPVARVFERRGDGDRVEYLVEWADGGGREWVPEKDVAEDVARDFESGLEYAIAEKVVGSRGEGDNSEFLVKWVDIEEATWEPVENVDPDLISEYLKGLEVGPAAEEQKSVGS</sequence>
<evidence type="ECO:0000313" key="6">
    <source>
        <dbReference type="Proteomes" id="UP000825729"/>
    </source>
</evidence>
<evidence type="ECO:0000256" key="1">
    <source>
        <dbReference type="ARBA" id="ARBA00022737"/>
    </source>
</evidence>
<dbReference type="InterPro" id="IPR016197">
    <property type="entry name" value="Chromo-like_dom_sf"/>
</dbReference>
<dbReference type="PROSITE" id="PS50297">
    <property type="entry name" value="ANK_REP_REGION"/>
    <property type="match status" value="2"/>
</dbReference>
<dbReference type="SMART" id="SM00248">
    <property type="entry name" value="ANK"/>
    <property type="match status" value="2"/>
</dbReference>
<evidence type="ECO:0000259" key="4">
    <source>
        <dbReference type="PROSITE" id="PS50013"/>
    </source>
</evidence>
<evidence type="ECO:0000256" key="3">
    <source>
        <dbReference type="PROSITE-ProRule" id="PRU00023"/>
    </source>
</evidence>